<dbReference type="PROSITE" id="PS00178">
    <property type="entry name" value="AA_TRNA_LIGASE_I"/>
    <property type="match status" value="1"/>
</dbReference>
<dbReference type="InterPro" id="IPR009080">
    <property type="entry name" value="tRNAsynth_Ia_anticodon-bd"/>
</dbReference>
<keyword evidence="6 11" id="KW-0067">ATP-binding</keyword>
<dbReference type="InterPro" id="IPR013155">
    <property type="entry name" value="M/V/L/I-tRNA-synth_anticd-bd"/>
</dbReference>
<dbReference type="Gene3D" id="3.40.50.620">
    <property type="entry name" value="HUPs"/>
    <property type="match status" value="2"/>
</dbReference>
<proteinExistence type="inferred from homology"/>
<evidence type="ECO:0000256" key="2">
    <source>
        <dbReference type="ARBA" id="ARBA00013169"/>
    </source>
</evidence>
<keyword evidence="3" id="KW-0963">Cytoplasm</keyword>
<dbReference type="GO" id="GO:0004832">
    <property type="term" value="F:valine-tRNA ligase activity"/>
    <property type="evidence" value="ECO:0007669"/>
    <property type="project" value="UniProtKB-UniRule"/>
</dbReference>
<comment type="similarity">
    <text evidence="11">Belongs to the class-I aminoacyl-tRNA synthetase family.</text>
</comment>
<dbReference type="CDD" id="cd07962">
    <property type="entry name" value="Anticodon_Ia_Val"/>
    <property type="match status" value="1"/>
</dbReference>
<protein>
    <recommendedName>
        <fullName evidence="2 10">Valine--tRNA ligase</fullName>
        <ecNumber evidence="2 10">6.1.1.9</ecNumber>
    </recommendedName>
</protein>
<dbReference type="InterPro" id="IPR002303">
    <property type="entry name" value="Valyl-tRNA_ligase"/>
</dbReference>
<evidence type="ECO:0000256" key="3">
    <source>
        <dbReference type="ARBA" id="ARBA00022490"/>
    </source>
</evidence>
<dbReference type="OrthoDB" id="9810365at2"/>
<evidence type="ECO:0000259" key="12">
    <source>
        <dbReference type="Pfam" id="PF00133"/>
    </source>
</evidence>
<keyword evidence="5 11" id="KW-0547">Nucleotide-binding</keyword>
<feature type="domain" description="Methionyl/Valyl/Leucyl/Isoleucyl-tRNA synthetase anticodon-binding" evidence="13">
    <location>
        <begin position="625"/>
        <end position="775"/>
    </location>
</feature>
<evidence type="ECO:0000256" key="1">
    <source>
        <dbReference type="ARBA" id="ARBA00004496"/>
    </source>
</evidence>
<dbReference type="Pfam" id="PF00133">
    <property type="entry name" value="tRNA-synt_1"/>
    <property type="match status" value="1"/>
</dbReference>
<dbReference type="Gene3D" id="1.10.730.10">
    <property type="entry name" value="Isoleucyl-tRNA Synthetase, Domain 1"/>
    <property type="match status" value="1"/>
</dbReference>
<organism evidence="14 15">
    <name type="scientific">Candidatus Cardinium hertigii</name>
    <dbReference type="NCBI Taxonomy" id="247481"/>
    <lineage>
        <taxon>Bacteria</taxon>
        <taxon>Pseudomonadati</taxon>
        <taxon>Bacteroidota</taxon>
        <taxon>Cytophagia</taxon>
        <taxon>Cytophagales</taxon>
        <taxon>Amoebophilaceae</taxon>
        <taxon>Candidatus Cardinium</taxon>
    </lineage>
</organism>
<dbReference type="PANTHER" id="PTHR11946:SF93">
    <property type="entry name" value="VALINE--TRNA LIGASE, CHLOROPLASTIC_MITOCHONDRIAL 2"/>
    <property type="match status" value="1"/>
</dbReference>
<dbReference type="Pfam" id="PF08264">
    <property type="entry name" value="Anticodon_1"/>
    <property type="match status" value="1"/>
</dbReference>
<dbReference type="AlphaFoldDB" id="A0A3N2QB54"/>
<dbReference type="InterPro" id="IPR014729">
    <property type="entry name" value="Rossmann-like_a/b/a_fold"/>
</dbReference>
<dbReference type="SUPFAM" id="SSF50677">
    <property type="entry name" value="ValRS/IleRS/LeuRS editing domain"/>
    <property type="match status" value="1"/>
</dbReference>
<keyword evidence="4 11" id="KW-0436">Ligase</keyword>
<comment type="catalytic activity">
    <reaction evidence="9">
        <text>tRNA(Val) + L-valine + ATP = L-valyl-tRNA(Val) + AMP + diphosphate</text>
        <dbReference type="Rhea" id="RHEA:10704"/>
        <dbReference type="Rhea" id="RHEA-COMP:9672"/>
        <dbReference type="Rhea" id="RHEA-COMP:9708"/>
        <dbReference type="ChEBI" id="CHEBI:30616"/>
        <dbReference type="ChEBI" id="CHEBI:33019"/>
        <dbReference type="ChEBI" id="CHEBI:57762"/>
        <dbReference type="ChEBI" id="CHEBI:78442"/>
        <dbReference type="ChEBI" id="CHEBI:78537"/>
        <dbReference type="ChEBI" id="CHEBI:456215"/>
        <dbReference type="EC" id="6.1.1.9"/>
    </reaction>
</comment>
<evidence type="ECO:0000256" key="6">
    <source>
        <dbReference type="ARBA" id="ARBA00022840"/>
    </source>
</evidence>
<gene>
    <name evidence="14" type="ORF">EDM02_04895</name>
</gene>
<evidence type="ECO:0000313" key="15">
    <source>
        <dbReference type="Proteomes" id="UP000270927"/>
    </source>
</evidence>
<dbReference type="InterPro" id="IPR002300">
    <property type="entry name" value="aa-tRNA-synth_Ia"/>
</dbReference>
<dbReference type="Gene3D" id="3.90.740.10">
    <property type="entry name" value="Valyl/Leucyl/Isoleucyl-tRNA synthetase, editing domain"/>
    <property type="match status" value="1"/>
</dbReference>
<dbReference type="FunFam" id="3.40.50.620:FF:000192">
    <property type="entry name" value="Valine--tRNA ligase"/>
    <property type="match status" value="1"/>
</dbReference>
<keyword evidence="8 11" id="KW-0030">Aminoacyl-tRNA synthetase</keyword>
<feature type="domain" description="Aminoacyl-tRNA synthetase class Ia" evidence="12">
    <location>
        <begin position="17"/>
        <end position="572"/>
    </location>
</feature>
<evidence type="ECO:0000256" key="7">
    <source>
        <dbReference type="ARBA" id="ARBA00022917"/>
    </source>
</evidence>
<evidence type="ECO:0000256" key="9">
    <source>
        <dbReference type="ARBA" id="ARBA00047552"/>
    </source>
</evidence>
<evidence type="ECO:0000313" key="14">
    <source>
        <dbReference type="EMBL" id="ROT47037.1"/>
    </source>
</evidence>
<keyword evidence="7 11" id="KW-0648">Protein biosynthesis</keyword>
<dbReference type="GO" id="GO:0005524">
    <property type="term" value="F:ATP binding"/>
    <property type="evidence" value="ECO:0007669"/>
    <property type="project" value="UniProtKB-KW"/>
</dbReference>
<evidence type="ECO:0000256" key="5">
    <source>
        <dbReference type="ARBA" id="ARBA00022741"/>
    </source>
</evidence>
<evidence type="ECO:0000259" key="13">
    <source>
        <dbReference type="Pfam" id="PF08264"/>
    </source>
</evidence>
<dbReference type="EC" id="6.1.1.9" evidence="2 10"/>
<comment type="caution">
    <text evidence="14">The sequence shown here is derived from an EMBL/GenBank/DDBJ whole genome shotgun (WGS) entry which is preliminary data.</text>
</comment>
<dbReference type="GO" id="GO:0005829">
    <property type="term" value="C:cytosol"/>
    <property type="evidence" value="ECO:0007669"/>
    <property type="project" value="TreeGrafter"/>
</dbReference>
<dbReference type="GO" id="GO:0002161">
    <property type="term" value="F:aminoacyl-tRNA deacylase activity"/>
    <property type="evidence" value="ECO:0007669"/>
    <property type="project" value="InterPro"/>
</dbReference>
<dbReference type="PANTHER" id="PTHR11946">
    <property type="entry name" value="VALYL-TRNA SYNTHETASES"/>
    <property type="match status" value="1"/>
</dbReference>
<evidence type="ECO:0000256" key="11">
    <source>
        <dbReference type="RuleBase" id="RU363035"/>
    </source>
</evidence>
<name>A0A3N2QB54_9BACT</name>
<dbReference type="SUPFAM" id="SSF47323">
    <property type="entry name" value="Anticodon-binding domain of a subclass of class I aminoacyl-tRNA synthetases"/>
    <property type="match status" value="1"/>
</dbReference>
<dbReference type="HAMAP" id="MF_02005">
    <property type="entry name" value="Val_tRNA_synth_type2"/>
    <property type="match status" value="1"/>
</dbReference>
<evidence type="ECO:0000256" key="4">
    <source>
        <dbReference type="ARBA" id="ARBA00022598"/>
    </source>
</evidence>
<evidence type="ECO:0000256" key="10">
    <source>
        <dbReference type="NCBIfam" id="TIGR00422"/>
    </source>
</evidence>
<dbReference type="NCBIfam" id="TIGR00422">
    <property type="entry name" value="valS"/>
    <property type="match status" value="1"/>
</dbReference>
<comment type="subcellular location">
    <subcellularLocation>
        <location evidence="1">Cytoplasm</location>
    </subcellularLocation>
</comment>
<accession>A0A3N2QB54</accession>
<sequence>MRPLPPSYNFLEREKYWQQFWTEQKLYKWNPVSARVDTFVVDTPPPSISGYLHIGHVCSYTQADFIVRFQRMLGKNIFYPMGFDDNGLPTERLVEKQKGVRAANMAREDFIALCQEVVITEEEKFRTLFKTMALSVDWELAYQTISPLSRKISQMSFLALLAKGEIYRSTQPMLWDPVDGTALAQADIEEQERTGYIHDILFCHEATNEPLCIATTRPELLPACVAVFYHPSDLRYQHLANSYAITPFFNIRVPILTDELVQPDKGTGLVMCCTFGDQTDILWWKKHQLPTHIILNKQGILTANHTGPLKGLKVTAAREKIIQILKEKGLLVQNRPICQSVKCAERSGAPLEILTIPQWFVRTLVHKNAILAKANKLKWHPDSMRNRLEIWINNLTSDWCISRQRYFGVPFPIWYSKRSGEENKILVPTIDQLPVNPLQDLPIGYTREEVEPDYDVMDTWATSSISPQLSTHAINQDFSIDYKRHTQLFPMDLRPQAHEIIRTWTFYTLLKAHLHENSLPWKNIMINGWCLAPDKQKMSKSKGNVIVPEALLAQYGADVIRYWSANARLGTDTCYCENVMKNGKRLVTKLWHAARCIAQHVSKLEEEVLTLPFQITQEKVTHTLDKWLLHDLTNLVEKAYRHFLAYAYTEALVGVEKFFWSVFCDDYLEISKARAYNEINMDNQGQHSAIITLYHTFYVLLQLFAPILPHITEELSQWLYPHKGSIHQTGNWPKEPLHASLNQMQLDQVDQLREVISLVRKAKTDQKVSIKAAIQLLTISGAILDEALLTDLKTVTTTTEVVFSKTPLHHPGLQMVGKKCSIWIQFAYKK</sequence>
<reference evidence="14 15" key="1">
    <citation type="submission" date="2018-09" db="EMBL/GenBank/DDBJ databases">
        <title>Comparative Genomics of Wolbachia-Cardinium Dual Endosymbiosis in a Plant-Parasitic Nematode.</title>
        <authorList>
            <person name="Brown A.M.V."/>
            <person name="Wasala S.K."/>
            <person name="Howe D.K."/>
            <person name="Peetz A.B."/>
            <person name="Zasada I.A."/>
            <person name="Denver D.R."/>
        </authorList>
    </citation>
    <scope>NUCLEOTIDE SEQUENCE [LARGE SCALE GENOMIC DNA]</scope>
    <source>
        <strain evidence="14 15">Pp_1</strain>
    </source>
</reference>
<dbReference type="SUPFAM" id="SSF52374">
    <property type="entry name" value="Nucleotidylyl transferase"/>
    <property type="match status" value="1"/>
</dbReference>
<dbReference type="PRINTS" id="PR00986">
    <property type="entry name" value="TRNASYNTHVAL"/>
</dbReference>
<dbReference type="GO" id="GO:0006438">
    <property type="term" value="P:valyl-tRNA aminoacylation"/>
    <property type="evidence" value="ECO:0007669"/>
    <property type="project" value="UniProtKB-UniRule"/>
</dbReference>
<dbReference type="InterPro" id="IPR009008">
    <property type="entry name" value="Val/Leu/Ile-tRNA-synth_edit"/>
</dbReference>
<dbReference type="InterPro" id="IPR033705">
    <property type="entry name" value="Anticodon_Ia_Val"/>
</dbReference>
<evidence type="ECO:0000256" key="8">
    <source>
        <dbReference type="ARBA" id="ARBA00023146"/>
    </source>
</evidence>
<keyword evidence="15" id="KW-1185">Reference proteome</keyword>
<dbReference type="NCBIfam" id="NF009687">
    <property type="entry name" value="PRK13208.1"/>
    <property type="match status" value="1"/>
</dbReference>
<dbReference type="InterPro" id="IPR022874">
    <property type="entry name" value="Valine-tRNA_ligase_type_2"/>
</dbReference>
<dbReference type="InterPro" id="IPR001412">
    <property type="entry name" value="aa-tRNA-synth_I_CS"/>
</dbReference>
<dbReference type="Proteomes" id="UP000270927">
    <property type="component" value="Unassembled WGS sequence"/>
</dbReference>
<dbReference type="EMBL" id="RARA01000027">
    <property type="protein sequence ID" value="ROT47037.1"/>
    <property type="molecule type" value="Genomic_DNA"/>
</dbReference>